<dbReference type="CDD" id="cd00063">
    <property type="entry name" value="FN3"/>
    <property type="match status" value="1"/>
</dbReference>
<keyword evidence="1" id="KW-0378">Hydrolase</keyword>
<feature type="region of interest" description="Disordered" evidence="3">
    <location>
        <begin position="539"/>
        <end position="564"/>
    </location>
</feature>
<name>A0A3N9WX69_9ACTN</name>
<evidence type="ECO:0000256" key="1">
    <source>
        <dbReference type="ARBA" id="ARBA00023295"/>
    </source>
</evidence>
<comment type="caution">
    <text evidence="5">The sequence shown here is derived from an EMBL/GenBank/DDBJ whole genome shotgun (WGS) entry which is preliminary data.</text>
</comment>
<dbReference type="SUPFAM" id="SSF49265">
    <property type="entry name" value="Fibronectin type III"/>
    <property type="match status" value="2"/>
</dbReference>
<feature type="domain" description="Fibronectin type-III" evidence="4">
    <location>
        <begin position="842"/>
        <end position="938"/>
    </location>
</feature>
<dbReference type="PANTHER" id="PTHR30383:SF19">
    <property type="entry name" value="FIBRONECTIN TYPE-III DOMAIN-CONTAINING PROTEIN"/>
    <property type="match status" value="1"/>
</dbReference>
<evidence type="ECO:0000259" key="4">
    <source>
        <dbReference type="PROSITE" id="PS50853"/>
    </source>
</evidence>
<proteinExistence type="predicted"/>
<dbReference type="EMBL" id="QGSY01000258">
    <property type="protein sequence ID" value="RQX05421.1"/>
    <property type="molecule type" value="Genomic_DNA"/>
</dbReference>
<dbReference type="InterPro" id="IPR013783">
    <property type="entry name" value="Ig-like_fold"/>
</dbReference>
<evidence type="ECO:0000256" key="2">
    <source>
        <dbReference type="ARBA" id="ARBA00023326"/>
    </source>
</evidence>
<dbReference type="Pfam" id="PF00041">
    <property type="entry name" value="fn3"/>
    <property type="match status" value="1"/>
</dbReference>
<dbReference type="GO" id="GO:0016798">
    <property type="term" value="F:hydrolase activity, acting on glycosyl bonds"/>
    <property type="evidence" value="ECO:0007669"/>
    <property type="project" value="UniProtKB-KW"/>
</dbReference>
<dbReference type="SMART" id="SM00060">
    <property type="entry name" value="FN3"/>
    <property type="match status" value="2"/>
</dbReference>
<dbReference type="PROSITE" id="PS50853">
    <property type="entry name" value="FN3"/>
    <property type="match status" value="2"/>
</dbReference>
<gene>
    <name evidence="5" type="ORF">DLJ58_25800</name>
</gene>
<dbReference type="Gene3D" id="3.40.50.1110">
    <property type="entry name" value="SGNH hydrolase"/>
    <property type="match status" value="1"/>
</dbReference>
<evidence type="ECO:0000313" key="6">
    <source>
        <dbReference type="Proteomes" id="UP000266889"/>
    </source>
</evidence>
<dbReference type="AlphaFoldDB" id="A0A3N9WX69"/>
<dbReference type="InterPro" id="IPR013830">
    <property type="entry name" value="SGNH_hydro"/>
</dbReference>
<evidence type="ECO:0000313" key="5">
    <source>
        <dbReference type="EMBL" id="RQX05421.1"/>
    </source>
</evidence>
<accession>A0A3N9WX69</accession>
<protein>
    <recommendedName>
        <fullName evidence="4">Fibronectin type-III domain-containing protein</fullName>
    </recommendedName>
</protein>
<dbReference type="Pfam" id="PF13472">
    <property type="entry name" value="Lipase_GDSL_2"/>
    <property type="match status" value="1"/>
</dbReference>
<dbReference type="GO" id="GO:0000272">
    <property type="term" value="P:polysaccharide catabolic process"/>
    <property type="evidence" value="ECO:0007669"/>
    <property type="project" value="UniProtKB-KW"/>
</dbReference>
<dbReference type="InterPro" id="IPR003961">
    <property type="entry name" value="FN3_dom"/>
</dbReference>
<dbReference type="PANTHER" id="PTHR30383">
    <property type="entry name" value="THIOESTERASE 1/PROTEASE 1/LYSOPHOSPHOLIPASE L1"/>
    <property type="match status" value="1"/>
</dbReference>
<dbReference type="InterPro" id="IPR036116">
    <property type="entry name" value="FN3_sf"/>
</dbReference>
<organism evidence="5 6">
    <name type="scientific">Micromonospora arida</name>
    <dbReference type="NCBI Taxonomy" id="2203715"/>
    <lineage>
        <taxon>Bacteria</taxon>
        <taxon>Bacillati</taxon>
        <taxon>Actinomycetota</taxon>
        <taxon>Actinomycetes</taxon>
        <taxon>Micromonosporales</taxon>
        <taxon>Micromonosporaceae</taxon>
        <taxon>Micromonospora</taxon>
    </lineage>
</organism>
<dbReference type="InterPro" id="IPR051532">
    <property type="entry name" value="Ester_Hydrolysis_Enzymes"/>
</dbReference>
<reference evidence="5 6" key="1">
    <citation type="submission" date="2018-05" db="EMBL/GenBank/DDBJ databases">
        <title>Micromonospora from Atacama Desert.</title>
        <authorList>
            <person name="Carro L."/>
            <person name="Goodfellow M."/>
            <person name="Klenk H.-P."/>
        </authorList>
    </citation>
    <scope>NUCLEOTIDE SEQUENCE [LARGE SCALE GENOMIC DNA]</scope>
    <source>
        <strain evidence="5 6">LB32</strain>
    </source>
</reference>
<sequence length="1030" mass="112824">MLGFAFRTSGIRRSSEGGRRRVSRARRGMSLVTAVILTAGLTASLNTSMPEASAAAVTPGALPSACLDADPKANAPRIVWANPKFVMGNMFLGLASVVSYAITAENEKADKVKEAVRRVAYCFPGYNVVIAQPHNGSTQHMTEAYFVTTIELSDTKYRVYVFKSGTFYQAGDLGYKNWGYNGYFTKSDDGRTVTFTTPPLPERRSGWSSGPQCEVTTRDRVDRTIYYSLYDGLSKDAQSRHVRALLNDVRTCFPNYNVMVMHDEQSHEWLSPPTSQVYASAFSMQDYDANDSTEVGRPSGVASRGRYDVHVFKTGTFHNMGDGGWNNWAFYGNFTRSSDGMTVAFTDPATADLTFDPMAGFADSNFDSDTPQYTSTANGPYPGCGYTGSVPGDRGELVRSLTTEYQKCFPDTNILVVKSIDQFSFGYLSNLKHLANVNGMTVFALDVGVVKNNGDGGWINWGFNGNYERDGDSTVYFTHGTPPGPPVPGPDPTGSVRVMVVGDSMSQGEEGDWTWRYRLSEWFREQGVDAEFVGPYKGTVPARAPGRKPPTLQGQLPEPEDKSTRFDGKYDQRMSFDDDEHFAMWGQQAAIVKNLIQYQVQQQKPDLILLGLGFNDLGWSVTDAQGTLDSTKTLVDEARKANPNIKLAIANVPQRTLLNVNRQLPDKTNDYNSRLAQAIPTWHTNQSPVKLVKWRENYDCGPTSCPAGYDGLHPNATGEYQIARAFTETLHNDFGYGTKPLDIPTTIPNRPTPTPAGVTAGEGPQGVTVNWNKVFGAHGYTVRSRMVGATTWNESRVQANRHETLSVKGLTWEYQVRTDNGDTDDQKSAWSPIRTATANPTAPAGPTGIITQPTATGFTITWGVPTNAGAIERYEVLYWDQDTPNAILSSTGIKGFSARIDGLKPNHRYIIAVASWNTTGSGVPNSARPIRVGTTTPTAPTGLQINSLDANTVQLTWTKNDTAAGYRVWTRDLTNGSPLTPSDQTFTEPTHGIAYLTSGFWNYEYCVTSINGTLESARTTCVTPTRPAGS</sequence>
<evidence type="ECO:0000256" key="3">
    <source>
        <dbReference type="SAM" id="MobiDB-lite"/>
    </source>
</evidence>
<dbReference type="CDD" id="cd01833">
    <property type="entry name" value="XynB_like"/>
    <property type="match status" value="1"/>
</dbReference>
<dbReference type="GO" id="GO:0004622">
    <property type="term" value="F:phosphatidylcholine lysophospholipase activity"/>
    <property type="evidence" value="ECO:0007669"/>
    <property type="project" value="TreeGrafter"/>
</dbReference>
<dbReference type="Gene3D" id="2.60.40.10">
    <property type="entry name" value="Immunoglobulins"/>
    <property type="match status" value="2"/>
</dbReference>
<keyword evidence="1" id="KW-0326">Glycosidase</keyword>
<feature type="domain" description="Fibronectin type-III" evidence="4">
    <location>
        <begin position="939"/>
        <end position="1029"/>
    </location>
</feature>
<keyword evidence="2" id="KW-0624">Polysaccharide degradation</keyword>
<dbReference type="InterPro" id="IPR036514">
    <property type="entry name" value="SGNH_hydro_sf"/>
</dbReference>
<dbReference type="Proteomes" id="UP000266889">
    <property type="component" value="Unassembled WGS sequence"/>
</dbReference>
<keyword evidence="2" id="KW-0119">Carbohydrate metabolism</keyword>
<dbReference type="SUPFAM" id="SSF52266">
    <property type="entry name" value="SGNH hydrolase"/>
    <property type="match status" value="1"/>
</dbReference>
<keyword evidence="6" id="KW-1185">Reference proteome</keyword>